<protein>
    <submittedName>
        <fullName evidence="1">Uncharacterized protein</fullName>
    </submittedName>
</protein>
<name>A0A645GKE3_9ZZZZ</name>
<dbReference type="AlphaFoldDB" id="A0A645GKE3"/>
<comment type="caution">
    <text evidence="1">The sequence shown here is derived from an EMBL/GenBank/DDBJ whole genome shotgun (WGS) entry which is preliminary data.</text>
</comment>
<organism evidence="1">
    <name type="scientific">bioreactor metagenome</name>
    <dbReference type="NCBI Taxonomy" id="1076179"/>
    <lineage>
        <taxon>unclassified sequences</taxon>
        <taxon>metagenomes</taxon>
        <taxon>ecological metagenomes</taxon>
    </lineage>
</organism>
<proteinExistence type="predicted"/>
<reference evidence="1" key="1">
    <citation type="submission" date="2019-08" db="EMBL/GenBank/DDBJ databases">
        <authorList>
            <person name="Kucharzyk K."/>
            <person name="Murdoch R.W."/>
            <person name="Higgins S."/>
            <person name="Loffler F."/>
        </authorList>
    </citation>
    <scope>NUCLEOTIDE SEQUENCE</scope>
</reference>
<sequence length="87" mass="9157">MPIACDKPASGLRLLRNVAAVNVVAILIPLGRFDKGLAIAANEIQEGIGVSVVILIGFHTSLFSTTAELATANTNRMPQAFLPNKLT</sequence>
<evidence type="ECO:0000313" key="1">
    <source>
        <dbReference type="EMBL" id="MPN27398.1"/>
    </source>
</evidence>
<dbReference type="EMBL" id="VSSQ01077270">
    <property type="protein sequence ID" value="MPN27398.1"/>
    <property type="molecule type" value="Genomic_DNA"/>
</dbReference>
<accession>A0A645GKE3</accession>
<gene>
    <name evidence="1" type="ORF">SDC9_174830</name>
</gene>